<organism evidence="2 3">
    <name type="scientific">Oedothorax gibbosus</name>
    <dbReference type="NCBI Taxonomy" id="931172"/>
    <lineage>
        <taxon>Eukaryota</taxon>
        <taxon>Metazoa</taxon>
        <taxon>Ecdysozoa</taxon>
        <taxon>Arthropoda</taxon>
        <taxon>Chelicerata</taxon>
        <taxon>Arachnida</taxon>
        <taxon>Araneae</taxon>
        <taxon>Araneomorphae</taxon>
        <taxon>Entelegynae</taxon>
        <taxon>Araneoidea</taxon>
        <taxon>Linyphiidae</taxon>
        <taxon>Erigoninae</taxon>
        <taxon>Oedothorax</taxon>
    </lineage>
</organism>
<feature type="region of interest" description="Disordered" evidence="1">
    <location>
        <begin position="215"/>
        <end position="243"/>
    </location>
</feature>
<evidence type="ECO:0000313" key="3">
    <source>
        <dbReference type="Proteomes" id="UP000827092"/>
    </source>
</evidence>
<name>A0AAV6VCR0_9ARAC</name>
<dbReference type="Proteomes" id="UP000827092">
    <property type="component" value="Unassembled WGS sequence"/>
</dbReference>
<sequence length="424" mass="47494">MDDQCSDMMKSVEITAEHAVLIPSLSSVKNVMAYVEAVAVVIGSCHIHSVYEDGDNIKIYLNDKRFVDILVNNGVSILGRQMNVDYAVPRADKVILSNVDPIVPDAVLMKLLSYYGMPVSAIIHEKIATNSEYSHIECGKRKVYMKIFADKKIPNKINFTFQDVCYRIDVIVDQYDRNAVQESTPAEQNEEEMNDDLLEVGSNQSLKPNLNDLMNLNTKQPTPNQAAYRNRGKSLSDDSASTAVRKIKRRARGGWFASRLTRVKRMKSNPVNPNPSVRGKRLVVEKMVTAKKVGRPGIKRRKVGRPSISTQEINPDPYDVVSISGDENNTLDQGSTAGDPIDIQSITQYPLPVEELQKFVFKTRFHREPMQVATEFLADNKEPGAIPALISQLQEYLNVCKEQALKLRIRRLVSVLSTANGNAE</sequence>
<dbReference type="AlphaFoldDB" id="A0AAV6VCR0"/>
<reference evidence="2 3" key="1">
    <citation type="journal article" date="2022" name="Nat. Ecol. Evol.">
        <title>A masculinizing supergene underlies an exaggerated male reproductive morph in a spider.</title>
        <authorList>
            <person name="Hendrickx F."/>
            <person name="De Corte Z."/>
            <person name="Sonet G."/>
            <person name="Van Belleghem S.M."/>
            <person name="Kostlbacher S."/>
            <person name="Vangestel C."/>
        </authorList>
    </citation>
    <scope>NUCLEOTIDE SEQUENCE [LARGE SCALE GENOMIC DNA]</scope>
    <source>
        <strain evidence="2">W744_W776</strain>
    </source>
</reference>
<keyword evidence="3" id="KW-1185">Reference proteome</keyword>
<gene>
    <name evidence="2" type="ORF">JTE90_005090</name>
</gene>
<evidence type="ECO:0000256" key="1">
    <source>
        <dbReference type="SAM" id="MobiDB-lite"/>
    </source>
</evidence>
<comment type="caution">
    <text evidence="2">The sequence shown here is derived from an EMBL/GenBank/DDBJ whole genome shotgun (WGS) entry which is preliminary data.</text>
</comment>
<evidence type="ECO:0000313" key="2">
    <source>
        <dbReference type="EMBL" id="KAG8193443.1"/>
    </source>
</evidence>
<dbReference type="EMBL" id="JAFNEN010000121">
    <property type="protein sequence ID" value="KAG8193443.1"/>
    <property type="molecule type" value="Genomic_DNA"/>
</dbReference>
<feature type="compositionally biased region" description="Polar residues" evidence="1">
    <location>
        <begin position="215"/>
        <end position="227"/>
    </location>
</feature>
<proteinExistence type="predicted"/>
<feature type="region of interest" description="Disordered" evidence="1">
    <location>
        <begin position="299"/>
        <end position="318"/>
    </location>
</feature>
<protein>
    <submittedName>
        <fullName evidence="2">Uncharacterized protein</fullName>
    </submittedName>
</protein>
<accession>A0AAV6VCR0</accession>